<keyword evidence="3" id="KW-1185">Reference proteome</keyword>
<evidence type="ECO:0000313" key="3">
    <source>
        <dbReference type="Proteomes" id="UP000724149"/>
    </source>
</evidence>
<keyword evidence="1" id="KW-0812">Transmembrane</keyword>
<evidence type="ECO:0000313" key="2">
    <source>
        <dbReference type="EMBL" id="MBM6923298.1"/>
    </source>
</evidence>
<sequence>MRENLQNGLMVLRRKLGPMKALILMELFAALALVLYINGVFSSGSKAEVGGMLLMGFVLTFLQPKTQFGLVWTWQDKIQELSTAPPEDMGEGIEDLRVQRQDGLDQLRTFAMVSPVFLLLELGISGTASYWPSVLFGVLSYLIFEVWQRGYRAELDHLLCEA</sequence>
<protein>
    <submittedName>
        <fullName evidence="2">Uncharacterized protein</fullName>
    </submittedName>
</protein>
<dbReference type="RefSeq" id="WP_204720651.1">
    <property type="nucleotide sequence ID" value="NZ_JACSNR010000005.1"/>
</dbReference>
<evidence type="ECO:0000256" key="1">
    <source>
        <dbReference type="SAM" id="Phobius"/>
    </source>
</evidence>
<dbReference type="EMBL" id="JACSNR010000005">
    <property type="protein sequence ID" value="MBM6923298.1"/>
    <property type="molecule type" value="Genomic_DNA"/>
</dbReference>
<keyword evidence="1" id="KW-1133">Transmembrane helix</keyword>
<name>A0ABS2GNB7_9FIRM</name>
<gene>
    <name evidence="2" type="ORF">H9X81_06305</name>
</gene>
<organism evidence="2 3">
    <name type="scientific">Hydrogenoanaerobacterium saccharovorans</name>
    <dbReference type="NCBI Taxonomy" id="474960"/>
    <lineage>
        <taxon>Bacteria</taxon>
        <taxon>Bacillati</taxon>
        <taxon>Bacillota</taxon>
        <taxon>Clostridia</taxon>
        <taxon>Eubacteriales</taxon>
        <taxon>Oscillospiraceae</taxon>
        <taxon>Hydrogenoanaerobacterium</taxon>
    </lineage>
</organism>
<accession>A0ABS2GNB7</accession>
<reference evidence="2 3" key="1">
    <citation type="journal article" date="2021" name="Sci. Rep.">
        <title>The distribution of antibiotic resistance genes in chicken gut microbiota commensals.</title>
        <authorList>
            <person name="Juricova H."/>
            <person name="Matiasovicova J."/>
            <person name="Kubasova T."/>
            <person name="Cejkova D."/>
            <person name="Rychlik I."/>
        </authorList>
    </citation>
    <scope>NUCLEOTIDE SEQUENCE [LARGE SCALE GENOMIC DNA]</scope>
    <source>
        <strain evidence="2 3">An564</strain>
    </source>
</reference>
<feature type="transmembrane region" description="Helical" evidence="1">
    <location>
        <begin position="130"/>
        <end position="147"/>
    </location>
</feature>
<proteinExistence type="predicted"/>
<comment type="caution">
    <text evidence="2">The sequence shown here is derived from an EMBL/GenBank/DDBJ whole genome shotgun (WGS) entry which is preliminary data.</text>
</comment>
<dbReference type="Proteomes" id="UP000724149">
    <property type="component" value="Unassembled WGS sequence"/>
</dbReference>
<feature type="transmembrane region" description="Helical" evidence="1">
    <location>
        <begin position="21"/>
        <end position="41"/>
    </location>
</feature>
<keyword evidence="1" id="KW-0472">Membrane</keyword>